<sequence length="272" mass="32183">MWKSVRLDDDTEANIYVIDKKAKSTLFVVHGMMANSDYFLNFNTNEIKINFNVVIINMPKSKYQDYDDDITLKLLSNFVYQIYKKLKTKKNYILAHSLGAPVVLDFAEKVDVERYFFLAPFHPGIIHYPSYRLLSAFLKSKMSNFLTKLTPSINIVDEIDLGFFRKAYENYSLIFRDNIFDSDYIKKLDRQFRDNADISFYIVGERDLIISDKHFSDYVDTLMDQKLYKIGHGHNPFKLDYLKIIKLLNKEIKFKRRIFPLSILKDAKKNPR</sequence>
<dbReference type="STRING" id="272635.gene:17577306"/>
<name>Q98PM7_MYCPU</name>
<dbReference type="Gene3D" id="3.40.50.1820">
    <property type="entry name" value="alpha/beta hydrolase"/>
    <property type="match status" value="1"/>
</dbReference>
<dbReference type="eggNOG" id="COG2267">
    <property type="taxonomic scope" value="Bacteria"/>
</dbReference>
<dbReference type="SUPFAM" id="SSF53474">
    <property type="entry name" value="alpha/beta-Hydrolases"/>
    <property type="match status" value="1"/>
</dbReference>
<dbReference type="EMBL" id="AL445565">
    <property type="protein sequence ID" value="CAC13868.1"/>
    <property type="molecule type" value="Genomic_DNA"/>
</dbReference>
<dbReference type="AlphaFoldDB" id="Q98PM7"/>
<reference evidence="1 2" key="1">
    <citation type="journal article" date="2001" name="Nucleic Acids Res.">
        <title>The complete genome sequence of the murine respiratory pathogen Mycoplasma pulmonis.</title>
        <authorList>
            <person name="Chambaud I."/>
            <person name="Heilig R."/>
            <person name="Ferris S."/>
            <person name="Barbe V."/>
            <person name="Samson D."/>
            <person name="Galisson F."/>
            <person name="Moszer I."/>
            <person name="Dybvig K."/>
            <person name="Wroblewski H."/>
            <person name="Viari A."/>
            <person name="Rocha E.P.C."/>
            <person name="Blanchard A."/>
        </authorList>
    </citation>
    <scope>NUCLEOTIDE SEQUENCE [LARGE SCALE GENOMIC DNA]</scope>
    <source>
        <strain evidence="1 2">UAB CTIP</strain>
    </source>
</reference>
<gene>
    <name evidence="1" type="ordered locus">MYPU_6950</name>
</gene>
<protein>
    <submittedName>
        <fullName evidence="1">ESTERASE/LIPASE</fullName>
    </submittedName>
</protein>
<dbReference type="ESTHER" id="mycpu-MYPU.6950">
    <property type="family name" value="6_AlphaBeta_hydrolase"/>
</dbReference>
<dbReference type="PIR" id="G90598">
    <property type="entry name" value="G90598"/>
</dbReference>
<dbReference type="InterPro" id="IPR029058">
    <property type="entry name" value="AB_hydrolase_fold"/>
</dbReference>
<keyword evidence="2" id="KW-1185">Reference proteome</keyword>
<evidence type="ECO:0000313" key="2">
    <source>
        <dbReference type="Proteomes" id="UP000000528"/>
    </source>
</evidence>
<dbReference type="BioCyc" id="MPUL272635:G1GT6-709-MONOMER"/>
<dbReference type="RefSeq" id="WP_010925496.1">
    <property type="nucleotide sequence ID" value="NC_002771.1"/>
</dbReference>
<proteinExistence type="predicted"/>
<organism evidence="2">
    <name type="scientific">Mycoplasmopsis pulmonis (strain UAB CTIP)</name>
    <name type="common">Mycoplasma pulmonis</name>
    <dbReference type="NCBI Taxonomy" id="272635"/>
    <lineage>
        <taxon>Bacteria</taxon>
        <taxon>Bacillati</taxon>
        <taxon>Mycoplasmatota</taxon>
        <taxon>Mycoplasmoidales</taxon>
        <taxon>Metamycoplasmataceae</taxon>
        <taxon>Mycoplasmopsis</taxon>
    </lineage>
</organism>
<dbReference type="HOGENOM" id="CLU_930066_0_0_14"/>
<accession>Q98PM7</accession>
<dbReference type="Proteomes" id="UP000000528">
    <property type="component" value="Chromosome"/>
</dbReference>
<evidence type="ECO:0000313" key="1">
    <source>
        <dbReference type="EMBL" id="CAC13868.1"/>
    </source>
</evidence>
<dbReference type="KEGG" id="mpu:MYPU_6950"/>